<name>A0A915ZN50_9GLOM</name>
<dbReference type="EMBL" id="CAGKOT010000050">
    <property type="protein sequence ID" value="CAB5384099.1"/>
    <property type="molecule type" value="Genomic_DNA"/>
</dbReference>
<reference evidence="1" key="1">
    <citation type="submission" date="2020-05" db="EMBL/GenBank/DDBJ databases">
        <authorList>
            <person name="Rincon C."/>
            <person name="Sanders R I."/>
            <person name="Robbins C."/>
            <person name="Chaturvedi A."/>
        </authorList>
    </citation>
    <scope>NUCLEOTIDE SEQUENCE</scope>
    <source>
        <strain evidence="1">CHB12</strain>
    </source>
</reference>
<evidence type="ECO:0000313" key="2">
    <source>
        <dbReference type="Proteomes" id="UP000684084"/>
    </source>
</evidence>
<proteinExistence type="predicted"/>
<dbReference type="AlphaFoldDB" id="A0A915ZN50"/>
<evidence type="ECO:0008006" key="3">
    <source>
        <dbReference type="Google" id="ProtNLM"/>
    </source>
</evidence>
<gene>
    <name evidence="1" type="ORF">CHRIB12_LOCUS18725</name>
</gene>
<protein>
    <recommendedName>
        <fullName evidence="3">Protein kinase domain-containing protein</fullName>
    </recommendedName>
</protein>
<comment type="caution">
    <text evidence="1">The sequence shown here is derived from an EMBL/GenBank/DDBJ whole genome shotgun (WGS) entry which is preliminary data.</text>
</comment>
<evidence type="ECO:0000313" key="1">
    <source>
        <dbReference type="EMBL" id="CAB5384099.1"/>
    </source>
</evidence>
<accession>A0A915ZN50</accession>
<organism evidence="1 2">
    <name type="scientific">Rhizophagus irregularis</name>
    <dbReference type="NCBI Taxonomy" id="588596"/>
    <lineage>
        <taxon>Eukaryota</taxon>
        <taxon>Fungi</taxon>
        <taxon>Fungi incertae sedis</taxon>
        <taxon>Mucoromycota</taxon>
        <taxon>Glomeromycotina</taxon>
        <taxon>Glomeromycetes</taxon>
        <taxon>Glomerales</taxon>
        <taxon>Glomeraceae</taxon>
        <taxon>Rhizophagus</taxon>
    </lineage>
</organism>
<dbReference type="Proteomes" id="UP000684084">
    <property type="component" value="Unassembled WGS sequence"/>
</dbReference>
<sequence length="301" mass="35581">MEDGPLYWKNKWSIECSRDSNKEVALKCLRNSQDSIDFVINEVKNYLMKKFDYEVLKVYGISQNPDTNDYILVFNWTSGNKKVNDFIQEMQLKVRANNDTILEWIPYNQFDKIEETGKNSFMTVYSAIWKKGPLCYNDSDTRESNKEVAIKCLHNLQDPIEFVILNEAKKYSTKSEAFFILYGISQNPNTNDYILIQNNSINLTNWISGNEKIDNFIQRMQLRINDYDDTVLEWIPYNQFDKIEETGKNNFMTIYSAVWKDGPLHKMDWWSKHYTRDSNKEVALKCLHGLQDPIEFIINEV</sequence>
<dbReference type="OrthoDB" id="2428734at2759"/>